<organism evidence="2 3">
    <name type="scientific">Shimia litoralis</name>
    <dbReference type="NCBI Taxonomy" id="420403"/>
    <lineage>
        <taxon>Bacteria</taxon>
        <taxon>Pseudomonadati</taxon>
        <taxon>Pseudomonadota</taxon>
        <taxon>Alphaproteobacteria</taxon>
        <taxon>Rhodobacterales</taxon>
        <taxon>Roseobacteraceae</taxon>
    </lineage>
</organism>
<dbReference type="GO" id="GO:0008168">
    <property type="term" value="F:methyltransferase activity"/>
    <property type="evidence" value="ECO:0007669"/>
    <property type="project" value="UniProtKB-KW"/>
</dbReference>
<feature type="domain" description="Methyltransferase FkbM" evidence="1">
    <location>
        <begin position="52"/>
        <end position="199"/>
    </location>
</feature>
<dbReference type="EMBL" id="SULI01000002">
    <property type="protein sequence ID" value="TKZ22207.1"/>
    <property type="molecule type" value="Genomic_DNA"/>
</dbReference>
<dbReference type="Gene3D" id="3.40.50.150">
    <property type="entry name" value="Vaccinia Virus protein VP39"/>
    <property type="match status" value="1"/>
</dbReference>
<dbReference type="GO" id="GO:0032259">
    <property type="term" value="P:methylation"/>
    <property type="evidence" value="ECO:0007669"/>
    <property type="project" value="UniProtKB-KW"/>
</dbReference>
<dbReference type="InterPro" id="IPR006342">
    <property type="entry name" value="FkbM_mtfrase"/>
</dbReference>
<accession>A0A4U7N923</accession>
<dbReference type="OrthoDB" id="4104638at2"/>
<gene>
    <name evidence="2" type="ORF">FAP39_03125</name>
</gene>
<keyword evidence="2" id="KW-0808">Transferase</keyword>
<dbReference type="NCBIfam" id="TIGR01444">
    <property type="entry name" value="fkbM_fam"/>
    <property type="match status" value="1"/>
</dbReference>
<keyword evidence="2" id="KW-0489">Methyltransferase</keyword>
<evidence type="ECO:0000259" key="1">
    <source>
        <dbReference type="Pfam" id="PF05050"/>
    </source>
</evidence>
<protein>
    <submittedName>
        <fullName evidence="2">FkbM family methyltransferase</fullName>
    </submittedName>
</protein>
<dbReference type="AlphaFoldDB" id="A0A4U7N923"/>
<dbReference type="Pfam" id="PF05050">
    <property type="entry name" value="Methyltransf_21"/>
    <property type="match status" value="1"/>
</dbReference>
<reference evidence="2 3" key="1">
    <citation type="submission" date="2019-04" db="EMBL/GenBank/DDBJ databases">
        <title>Genome sequence of Pelagicola litoralis CL-ES2.</title>
        <authorList>
            <person name="Cao J."/>
        </authorList>
    </citation>
    <scope>NUCLEOTIDE SEQUENCE [LARGE SCALE GENOMIC DNA]</scope>
    <source>
        <strain evidence="2 3">CL-ES2</strain>
    </source>
</reference>
<keyword evidence="3" id="KW-1185">Reference proteome</keyword>
<proteinExistence type="predicted"/>
<evidence type="ECO:0000313" key="2">
    <source>
        <dbReference type="EMBL" id="TKZ22207.1"/>
    </source>
</evidence>
<dbReference type="Proteomes" id="UP000306575">
    <property type="component" value="Unassembled WGS sequence"/>
</dbReference>
<dbReference type="InterPro" id="IPR029063">
    <property type="entry name" value="SAM-dependent_MTases_sf"/>
</dbReference>
<evidence type="ECO:0000313" key="3">
    <source>
        <dbReference type="Proteomes" id="UP000306575"/>
    </source>
</evidence>
<name>A0A4U7N923_9RHOB</name>
<sequence length="223" mass="25054">MSLKSEVSKMWRILTDPAYRAFRSDYKAFRRAHGRGTPSGYTGLLPGQTVLDIGGYVGDWAETMTARYAVTVHTFEPHPRFASMIKERFADRTDVISHDFAIGSTNAELILSDDENASSAFVTDGPTATGYVRDVVSVFEELTLGQIAAAKMNIEGGEYDLLPALIDAGLIAKFDRLTVQFHKFSEGDRTRRDDIRKALAQTHHCVWCYPFIWEEWHLKELGA</sequence>
<dbReference type="SUPFAM" id="SSF53335">
    <property type="entry name" value="S-adenosyl-L-methionine-dependent methyltransferases"/>
    <property type="match status" value="1"/>
</dbReference>
<comment type="caution">
    <text evidence="2">The sequence shown here is derived from an EMBL/GenBank/DDBJ whole genome shotgun (WGS) entry which is preliminary data.</text>
</comment>
<dbReference type="RefSeq" id="WP_138014919.1">
    <property type="nucleotide sequence ID" value="NZ_SULI01000002.1"/>
</dbReference>